<name>A0A183TNR5_SCHSO</name>
<dbReference type="AlphaFoldDB" id="A0A183TNR5"/>
<proteinExistence type="predicted"/>
<reference evidence="1 2" key="2">
    <citation type="submission" date="2018-11" db="EMBL/GenBank/DDBJ databases">
        <authorList>
            <consortium name="Pathogen Informatics"/>
        </authorList>
    </citation>
    <scope>NUCLEOTIDE SEQUENCE [LARGE SCALE GENOMIC DNA]</scope>
    <source>
        <strain evidence="1 2">NST_G2</strain>
    </source>
</reference>
<dbReference type="PANTHER" id="PTHR33626">
    <property type="entry name" value="ZGC:158463"/>
    <property type="match status" value="1"/>
</dbReference>
<accession>A0A183TNR5</accession>
<dbReference type="EMBL" id="UYSU01043715">
    <property type="protein sequence ID" value="VDM04499.1"/>
    <property type="molecule type" value="Genomic_DNA"/>
</dbReference>
<reference evidence="3" key="1">
    <citation type="submission" date="2016-06" db="UniProtKB">
        <authorList>
            <consortium name="WormBaseParasite"/>
        </authorList>
    </citation>
    <scope>IDENTIFICATION</scope>
</reference>
<evidence type="ECO:0000313" key="2">
    <source>
        <dbReference type="Proteomes" id="UP000275846"/>
    </source>
</evidence>
<dbReference type="Proteomes" id="UP000275846">
    <property type="component" value="Unassembled WGS sequence"/>
</dbReference>
<sequence>MAVKRELSIIFHVDIKHTFHSDETIVPYRTWSVWYCYARAVNINTCTGPFCCGDRHDIQLWCERGGTKSCVADLEFFRGDLSIRAAITIRGIKSYPYPTWDTRAVTTTVTPVASPLGRGLELFPVKEEFLVSARHKLALITSLLFVHTAPRYYRLIGIVRPSDWRHCSASRKVGARQVPRRRPNLII</sequence>
<gene>
    <name evidence="1" type="ORF">SSLN_LOCUS18113</name>
</gene>
<dbReference type="WBParaSite" id="SSLN_0001879601-mRNA-1">
    <property type="protein sequence ID" value="SSLN_0001879601-mRNA-1"/>
    <property type="gene ID" value="SSLN_0001879601"/>
</dbReference>
<dbReference type="PANTHER" id="PTHR33626:SF2">
    <property type="match status" value="1"/>
</dbReference>
<dbReference type="OrthoDB" id="6964405at2759"/>
<evidence type="ECO:0000313" key="3">
    <source>
        <dbReference type="WBParaSite" id="SSLN_0001879601-mRNA-1"/>
    </source>
</evidence>
<keyword evidence="2" id="KW-1185">Reference proteome</keyword>
<evidence type="ECO:0000313" key="1">
    <source>
        <dbReference type="EMBL" id="VDM04499.1"/>
    </source>
</evidence>
<organism evidence="3">
    <name type="scientific">Schistocephalus solidus</name>
    <name type="common">Tapeworm</name>
    <dbReference type="NCBI Taxonomy" id="70667"/>
    <lineage>
        <taxon>Eukaryota</taxon>
        <taxon>Metazoa</taxon>
        <taxon>Spiralia</taxon>
        <taxon>Lophotrochozoa</taxon>
        <taxon>Platyhelminthes</taxon>
        <taxon>Cestoda</taxon>
        <taxon>Eucestoda</taxon>
        <taxon>Diphyllobothriidea</taxon>
        <taxon>Diphyllobothriidae</taxon>
        <taxon>Schistocephalus</taxon>
    </lineage>
</organism>
<protein>
    <submittedName>
        <fullName evidence="3">MAM domain-containing protein</fullName>
    </submittedName>
</protein>